<keyword evidence="6" id="KW-0808">Transferase</keyword>
<dbReference type="InterPro" id="IPR029061">
    <property type="entry name" value="THDP-binding"/>
</dbReference>
<dbReference type="Gene3D" id="3.40.50.1220">
    <property type="entry name" value="TPP-binding domain"/>
    <property type="match status" value="1"/>
</dbReference>
<protein>
    <submittedName>
        <fullName evidence="6">Acetolactate synthase large subunit</fullName>
        <ecNumber evidence="6">2.2.1.6</ecNumber>
    </submittedName>
</protein>
<dbReference type="KEGG" id="cbw:RR42_s3323"/>
<gene>
    <name evidence="6" type="ORF">RR42_s3323</name>
</gene>
<sequence length="533" mass="55304">MPNTDRNQGSHATQGNNGQSEMNGAESLVKTLLACGVDTCFANPGTSEMHFVAALDRIPGMRCVLGLFEGVVTGAADGYARMADKPAATLLHCGPGLANGLANLHNARRAQTPVINIVGDQATYHRPFDAPLTADTEGWARPVSVWTRTATDAASVGADAATAVQAACAAPGGVASLILPSDVCWDAGGKVGVPLAPLPVPKVSPDAVQQAARLLRSGQPTLIVLAGTALREVPLADAHRIAAATDARLITPMSNARVSRGRGRFNVDRVPYSGDVARDKLAGIRNVILVGAPPPVTFFAYPGKSPRPYPEDAEIHVLARPEQDLAEALARLADELGAPSVSVPASVAPRGIAKGAVTSEAVAQTLTALLPEQAIVVEESVSFGRAFYPGTVHAAPHDWLQLTGGAIGDGLPLATGAAVAAPGRRVVALQADGSGMYTLQSLWTMAREKLDVTVVILANRKYAILLGELAGVGANPGKTALDMLDIGNPDLDWVQLANGMGVEAARAEDMERFAELFGMANGRRGPFVIELVI</sequence>
<dbReference type="GO" id="GO:0050660">
    <property type="term" value="F:flavin adenine dinucleotide binding"/>
    <property type="evidence" value="ECO:0007669"/>
    <property type="project" value="TreeGrafter"/>
</dbReference>
<dbReference type="EC" id="2.2.1.6" evidence="6"/>
<dbReference type="Gene3D" id="3.40.50.970">
    <property type="match status" value="2"/>
</dbReference>
<evidence type="ECO:0000256" key="3">
    <source>
        <dbReference type="SAM" id="MobiDB-lite"/>
    </source>
</evidence>
<dbReference type="CDD" id="cd07035">
    <property type="entry name" value="TPP_PYR_POX_like"/>
    <property type="match status" value="1"/>
</dbReference>
<dbReference type="InterPro" id="IPR045229">
    <property type="entry name" value="TPP_enz"/>
</dbReference>
<feature type="domain" description="Thiamine pyrophosphate enzyme N-terminal TPP-binding" evidence="5">
    <location>
        <begin position="22"/>
        <end position="127"/>
    </location>
</feature>
<evidence type="ECO:0000313" key="7">
    <source>
        <dbReference type="Proteomes" id="UP000031843"/>
    </source>
</evidence>
<keyword evidence="7" id="KW-1185">Reference proteome</keyword>
<dbReference type="Pfam" id="PF02775">
    <property type="entry name" value="TPP_enzyme_C"/>
    <property type="match status" value="1"/>
</dbReference>
<dbReference type="Proteomes" id="UP000031843">
    <property type="component" value="Chromosome secondary"/>
</dbReference>
<dbReference type="GO" id="GO:0030976">
    <property type="term" value="F:thiamine pyrophosphate binding"/>
    <property type="evidence" value="ECO:0007669"/>
    <property type="project" value="InterPro"/>
</dbReference>
<dbReference type="InterPro" id="IPR011766">
    <property type="entry name" value="TPP_enzyme_TPP-bd"/>
</dbReference>
<dbReference type="PANTHER" id="PTHR18968:SF86">
    <property type="entry name" value="ACETOLACTATE SYNTHASE LARGE SUBUNIT ILVX-RELATED"/>
    <property type="match status" value="1"/>
</dbReference>
<evidence type="ECO:0000259" key="4">
    <source>
        <dbReference type="Pfam" id="PF02775"/>
    </source>
</evidence>
<dbReference type="Pfam" id="PF02776">
    <property type="entry name" value="TPP_enzyme_N"/>
    <property type="match status" value="1"/>
</dbReference>
<dbReference type="STRING" id="68895.RR42_s3323"/>
<comment type="similarity">
    <text evidence="1">Belongs to the TPP enzyme family.</text>
</comment>
<dbReference type="CDD" id="cd02002">
    <property type="entry name" value="TPP_BFDC"/>
    <property type="match status" value="1"/>
</dbReference>
<evidence type="ECO:0000259" key="5">
    <source>
        <dbReference type="Pfam" id="PF02776"/>
    </source>
</evidence>
<dbReference type="SUPFAM" id="SSF52518">
    <property type="entry name" value="Thiamin diphosphate-binding fold (THDP-binding)"/>
    <property type="match status" value="2"/>
</dbReference>
<reference evidence="6 7" key="1">
    <citation type="journal article" date="2015" name="Genome Announc.">
        <title>Complete Genome Sequence of Cupriavidus basilensis 4G11, Isolated from the Oak Ridge Field Research Center Site.</title>
        <authorList>
            <person name="Ray J."/>
            <person name="Waters R.J."/>
            <person name="Skerker J.M."/>
            <person name="Kuehl J.V."/>
            <person name="Price M.N."/>
            <person name="Huang J."/>
            <person name="Chakraborty R."/>
            <person name="Arkin A.P."/>
            <person name="Deutschbauer A."/>
        </authorList>
    </citation>
    <scope>NUCLEOTIDE SEQUENCE [LARGE SCALE GENOMIC DNA]</scope>
    <source>
        <strain evidence="6">4G11</strain>
    </source>
</reference>
<organism evidence="6 7">
    <name type="scientific">Cupriavidus basilensis</name>
    <dbReference type="NCBI Taxonomy" id="68895"/>
    <lineage>
        <taxon>Bacteria</taxon>
        <taxon>Pseudomonadati</taxon>
        <taxon>Pseudomonadota</taxon>
        <taxon>Betaproteobacteria</taxon>
        <taxon>Burkholderiales</taxon>
        <taxon>Burkholderiaceae</taxon>
        <taxon>Cupriavidus</taxon>
    </lineage>
</organism>
<proteinExistence type="inferred from homology"/>
<dbReference type="AlphaFoldDB" id="A0A0C4YSI6"/>
<feature type="region of interest" description="Disordered" evidence="3">
    <location>
        <begin position="1"/>
        <end position="22"/>
    </location>
</feature>
<dbReference type="InterPro" id="IPR012001">
    <property type="entry name" value="Thiamin_PyroP_enz_TPP-bd_dom"/>
</dbReference>
<dbReference type="PANTHER" id="PTHR18968">
    <property type="entry name" value="THIAMINE PYROPHOSPHATE ENZYMES"/>
    <property type="match status" value="1"/>
</dbReference>
<evidence type="ECO:0000313" key="6">
    <source>
        <dbReference type="EMBL" id="AJG24899.1"/>
    </source>
</evidence>
<evidence type="ECO:0000256" key="2">
    <source>
        <dbReference type="ARBA" id="ARBA00023052"/>
    </source>
</evidence>
<feature type="domain" description="Thiamine pyrophosphate enzyme TPP-binding" evidence="4">
    <location>
        <begin position="396"/>
        <end position="530"/>
    </location>
</feature>
<evidence type="ECO:0000256" key="1">
    <source>
        <dbReference type="ARBA" id="ARBA00007812"/>
    </source>
</evidence>
<dbReference type="GO" id="GO:0044281">
    <property type="term" value="P:small molecule metabolic process"/>
    <property type="evidence" value="ECO:0007669"/>
    <property type="project" value="UniProtKB-ARBA"/>
</dbReference>
<name>A0A0C4YSI6_9BURK</name>
<dbReference type="NCBIfam" id="NF005760">
    <property type="entry name" value="PRK07586.1"/>
    <property type="match status" value="1"/>
</dbReference>
<keyword evidence="2" id="KW-0786">Thiamine pyrophosphate</keyword>
<dbReference type="GO" id="GO:0003984">
    <property type="term" value="F:acetolactate synthase activity"/>
    <property type="evidence" value="ECO:0007669"/>
    <property type="project" value="UniProtKB-EC"/>
</dbReference>
<accession>A0A0C4YSI6</accession>
<dbReference type="EMBL" id="CP010537">
    <property type="protein sequence ID" value="AJG24899.1"/>
    <property type="molecule type" value="Genomic_DNA"/>
</dbReference>